<organism evidence="5 6">
    <name type="scientific">Phascolomyces articulosus</name>
    <dbReference type="NCBI Taxonomy" id="60185"/>
    <lineage>
        <taxon>Eukaryota</taxon>
        <taxon>Fungi</taxon>
        <taxon>Fungi incertae sedis</taxon>
        <taxon>Mucoromycota</taxon>
        <taxon>Mucoromycotina</taxon>
        <taxon>Mucoromycetes</taxon>
        <taxon>Mucorales</taxon>
        <taxon>Lichtheimiaceae</taxon>
        <taxon>Phascolomyces</taxon>
    </lineage>
</organism>
<keyword evidence="3" id="KW-0472">Membrane</keyword>
<keyword evidence="6" id="KW-1185">Reference proteome</keyword>
<feature type="region of interest" description="Disordered" evidence="2">
    <location>
        <begin position="325"/>
        <end position="370"/>
    </location>
</feature>
<dbReference type="AlphaFoldDB" id="A0AAD5PFC7"/>
<reference evidence="5" key="2">
    <citation type="submission" date="2023-02" db="EMBL/GenBank/DDBJ databases">
        <authorList>
            <consortium name="DOE Joint Genome Institute"/>
            <person name="Mondo S.J."/>
            <person name="Chang Y."/>
            <person name="Wang Y."/>
            <person name="Ahrendt S."/>
            <person name="Andreopoulos W."/>
            <person name="Barry K."/>
            <person name="Beard J."/>
            <person name="Benny G.L."/>
            <person name="Blankenship S."/>
            <person name="Bonito G."/>
            <person name="Cuomo C."/>
            <person name="Desiro A."/>
            <person name="Gervers K.A."/>
            <person name="Hundley H."/>
            <person name="Kuo A."/>
            <person name="LaButti K."/>
            <person name="Lang B.F."/>
            <person name="Lipzen A."/>
            <person name="O'Donnell K."/>
            <person name="Pangilinan J."/>
            <person name="Reynolds N."/>
            <person name="Sandor L."/>
            <person name="Smith M.W."/>
            <person name="Tsang A."/>
            <person name="Grigoriev I.V."/>
            <person name="Stajich J.E."/>
            <person name="Spatafora J.W."/>
        </authorList>
    </citation>
    <scope>NUCLEOTIDE SEQUENCE</scope>
    <source>
        <strain evidence="5">RSA 2281</strain>
    </source>
</reference>
<sequence>MLLVLVLPKFYNEEYETMRQQLSERIHRLEQEQQEYEQEPSLLSSSSSSSFMRHRLRGRGGHLLRRRRSKLRRQVYIWTLRFIEFPHDQPGCWLASVLFILALITLPWFRAEFIPSAPPNERYGTFYLWGLKFANEWVPIADTWMFAAEQVWLNVVVFVILFAWRSVDNLNSPFVVQSSLSSTSERRLQQHQKHQQWRTPSHQLHEYPWFKGLEIVYWLWRVSELMALAAFYGGASALVYNILVVWISFVGYNLAWGKGGLFQQKQRQPSSSTPGCLCDDEEQVELHHRNEDQENDKQEQQQQLQGDPASMYPFSLTITKPMDDMMMVHGSSTSNPNSSGGESSSSASSTPFNGSPRFWAKSRKRTLKRA</sequence>
<proteinExistence type="predicted"/>
<evidence type="ECO:0000259" key="4">
    <source>
        <dbReference type="Pfam" id="PF24394"/>
    </source>
</evidence>
<dbReference type="Pfam" id="PF24394">
    <property type="entry name" value="TMEM62_C"/>
    <property type="match status" value="1"/>
</dbReference>
<feature type="transmembrane region" description="Helical" evidence="3">
    <location>
        <begin position="238"/>
        <end position="257"/>
    </location>
</feature>
<evidence type="ECO:0000313" key="6">
    <source>
        <dbReference type="Proteomes" id="UP001209540"/>
    </source>
</evidence>
<protein>
    <recommendedName>
        <fullName evidence="4">TMEM62 C-terminal domain-containing protein</fullName>
    </recommendedName>
</protein>
<feature type="compositionally biased region" description="Basic residues" evidence="2">
    <location>
        <begin position="360"/>
        <end position="370"/>
    </location>
</feature>
<comment type="caution">
    <text evidence="5">The sequence shown here is derived from an EMBL/GenBank/DDBJ whole genome shotgun (WGS) entry which is preliminary data.</text>
</comment>
<dbReference type="Proteomes" id="UP001209540">
    <property type="component" value="Unassembled WGS sequence"/>
</dbReference>
<evidence type="ECO:0000313" key="5">
    <source>
        <dbReference type="EMBL" id="KAI9266706.1"/>
    </source>
</evidence>
<keyword evidence="3" id="KW-0812">Transmembrane</keyword>
<feature type="compositionally biased region" description="Low complexity" evidence="2">
    <location>
        <begin position="331"/>
        <end position="356"/>
    </location>
</feature>
<dbReference type="InterPro" id="IPR056230">
    <property type="entry name" value="TMEM62_C"/>
</dbReference>
<feature type="coiled-coil region" evidence="1">
    <location>
        <begin position="12"/>
        <end position="39"/>
    </location>
</feature>
<keyword evidence="3" id="KW-1133">Transmembrane helix</keyword>
<feature type="domain" description="TMEM62 C-terminal" evidence="4">
    <location>
        <begin position="58"/>
        <end position="232"/>
    </location>
</feature>
<keyword evidence="1" id="KW-0175">Coiled coil</keyword>
<gene>
    <name evidence="5" type="ORF">BDA99DRAFT_30697</name>
</gene>
<dbReference type="EMBL" id="JAIXMP010000010">
    <property type="protein sequence ID" value="KAI9266706.1"/>
    <property type="molecule type" value="Genomic_DNA"/>
</dbReference>
<accession>A0AAD5PFC7</accession>
<reference evidence="5" key="1">
    <citation type="journal article" date="2022" name="IScience">
        <title>Evolution of zygomycete secretomes and the origins of terrestrial fungal ecologies.</title>
        <authorList>
            <person name="Chang Y."/>
            <person name="Wang Y."/>
            <person name="Mondo S."/>
            <person name="Ahrendt S."/>
            <person name="Andreopoulos W."/>
            <person name="Barry K."/>
            <person name="Beard J."/>
            <person name="Benny G.L."/>
            <person name="Blankenship S."/>
            <person name="Bonito G."/>
            <person name="Cuomo C."/>
            <person name="Desiro A."/>
            <person name="Gervers K.A."/>
            <person name="Hundley H."/>
            <person name="Kuo A."/>
            <person name="LaButti K."/>
            <person name="Lang B.F."/>
            <person name="Lipzen A."/>
            <person name="O'Donnell K."/>
            <person name="Pangilinan J."/>
            <person name="Reynolds N."/>
            <person name="Sandor L."/>
            <person name="Smith M.E."/>
            <person name="Tsang A."/>
            <person name="Grigoriev I.V."/>
            <person name="Stajich J.E."/>
            <person name="Spatafora J.W."/>
        </authorList>
    </citation>
    <scope>NUCLEOTIDE SEQUENCE</scope>
    <source>
        <strain evidence="5">RSA 2281</strain>
    </source>
</reference>
<evidence type="ECO:0000256" key="3">
    <source>
        <dbReference type="SAM" id="Phobius"/>
    </source>
</evidence>
<evidence type="ECO:0000256" key="1">
    <source>
        <dbReference type="SAM" id="Coils"/>
    </source>
</evidence>
<name>A0AAD5PFC7_9FUNG</name>
<evidence type="ECO:0000256" key="2">
    <source>
        <dbReference type="SAM" id="MobiDB-lite"/>
    </source>
</evidence>